<dbReference type="InterPro" id="IPR013767">
    <property type="entry name" value="PAS_fold"/>
</dbReference>
<dbReference type="Pfam" id="PF00989">
    <property type="entry name" value="PAS"/>
    <property type="match status" value="1"/>
</dbReference>
<feature type="region of interest" description="Disordered" evidence="15">
    <location>
        <begin position="204"/>
        <end position="316"/>
    </location>
</feature>
<dbReference type="Gene3D" id="3.30.565.10">
    <property type="entry name" value="Histidine kinase-like ATPase, C-terminal domain"/>
    <property type="match status" value="1"/>
</dbReference>
<keyword evidence="9" id="KW-0418">Kinase</keyword>
<keyword evidence="7" id="KW-0812">Transmembrane</keyword>
<keyword evidence="11" id="KW-1133">Transmembrane helix</keyword>
<evidence type="ECO:0000313" key="19">
    <source>
        <dbReference type="Proteomes" id="UP001432166"/>
    </source>
</evidence>
<dbReference type="PROSITE" id="PS50112">
    <property type="entry name" value="PAS"/>
    <property type="match status" value="1"/>
</dbReference>
<dbReference type="InterPro" id="IPR005467">
    <property type="entry name" value="His_kinase_dom"/>
</dbReference>
<dbReference type="RefSeq" id="WP_328937216.1">
    <property type="nucleotide sequence ID" value="NZ_CP108133.1"/>
</dbReference>
<keyword evidence="6" id="KW-0808">Transferase</keyword>
<proteinExistence type="predicted"/>
<dbReference type="InterPro" id="IPR036890">
    <property type="entry name" value="HATPase_C_sf"/>
</dbReference>
<dbReference type="EMBL" id="CP108133">
    <property type="protein sequence ID" value="WTP48569.1"/>
    <property type="molecule type" value="Genomic_DNA"/>
</dbReference>
<evidence type="ECO:0000256" key="12">
    <source>
        <dbReference type="ARBA" id="ARBA00023012"/>
    </source>
</evidence>
<dbReference type="SUPFAM" id="SSF55874">
    <property type="entry name" value="ATPase domain of HSP90 chaperone/DNA topoisomerase II/histidine kinase"/>
    <property type="match status" value="1"/>
</dbReference>
<dbReference type="InterPro" id="IPR035965">
    <property type="entry name" value="PAS-like_dom_sf"/>
</dbReference>
<dbReference type="InterPro" id="IPR004358">
    <property type="entry name" value="Sig_transdc_His_kin-like_C"/>
</dbReference>
<dbReference type="Pfam" id="PF00512">
    <property type="entry name" value="HisKA"/>
    <property type="match status" value="1"/>
</dbReference>
<evidence type="ECO:0000259" key="17">
    <source>
        <dbReference type="PROSITE" id="PS50112"/>
    </source>
</evidence>
<evidence type="ECO:0000256" key="2">
    <source>
        <dbReference type="ARBA" id="ARBA00004141"/>
    </source>
</evidence>
<dbReference type="PRINTS" id="PR00344">
    <property type="entry name" value="BCTRLSENSOR"/>
</dbReference>
<feature type="domain" description="PAS" evidence="17">
    <location>
        <begin position="6"/>
        <end position="50"/>
    </location>
</feature>
<dbReference type="SMART" id="SM00388">
    <property type="entry name" value="HisKA"/>
    <property type="match status" value="1"/>
</dbReference>
<keyword evidence="5" id="KW-0597">Phosphoprotein</keyword>
<dbReference type="SUPFAM" id="SSF55785">
    <property type="entry name" value="PYP-like sensor domain (PAS domain)"/>
    <property type="match status" value="1"/>
</dbReference>
<dbReference type="CDD" id="cd00082">
    <property type="entry name" value="HisKA"/>
    <property type="match status" value="1"/>
</dbReference>
<evidence type="ECO:0000256" key="14">
    <source>
        <dbReference type="ARBA" id="ARBA00039401"/>
    </source>
</evidence>
<evidence type="ECO:0000256" key="10">
    <source>
        <dbReference type="ARBA" id="ARBA00022840"/>
    </source>
</evidence>
<dbReference type="Gene3D" id="3.30.450.20">
    <property type="entry name" value="PAS domain"/>
    <property type="match status" value="1"/>
</dbReference>
<keyword evidence="10 18" id="KW-0067">ATP-binding</keyword>
<accession>A0ABZ1JBW9</accession>
<dbReference type="InterPro" id="IPR036097">
    <property type="entry name" value="HisK_dim/P_sf"/>
</dbReference>
<dbReference type="SMART" id="SM00091">
    <property type="entry name" value="PAS"/>
    <property type="match status" value="1"/>
</dbReference>
<dbReference type="Pfam" id="PF02518">
    <property type="entry name" value="HATPase_c"/>
    <property type="match status" value="1"/>
</dbReference>
<gene>
    <name evidence="18" type="ORF">OG288_09860</name>
</gene>
<dbReference type="InterPro" id="IPR050351">
    <property type="entry name" value="BphY/WalK/GraS-like"/>
</dbReference>
<dbReference type="Gene3D" id="1.10.287.130">
    <property type="match status" value="1"/>
</dbReference>
<evidence type="ECO:0000256" key="11">
    <source>
        <dbReference type="ARBA" id="ARBA00022989"/>
    </source>
</evidence>
<protein>
    <recommendedName>
        <fullName evidence="14">Sensor-like histidine kinase SenX3</fullName>
        <ecNumber evidence="4">2.7.13.3</ecNumber>
    </recommendedName>
</protein>
<dbReference type="PROSITE" id="PS50109">
    <property type="entry name" value="HIS_KIN"/>
    <property type="match status" value="1"/>
</dbReference>
<dbReference type="PANTHER" id="PTHR42878:SF7">
    <property type="entry name" value="SENSOR HISTIDINE KINASE GLRK"/>
    <property type="match status" value="1"/>
</dbReference>
<evidence type="ECO:0000256" key="5">
    <source>
        <dbReference type="ARBA" id="ARBA00022553"/>
    </source>
</evidence>
<dbReference type="PANTHER" id="PTHR42878">
    <property type="entry name" value="TWO-COMPONENT HISTIDINE KINASE"/>
    <property type="match status" value="1"/>
</dbReference>
<keyword evidence="13" id="KW-0472">Membrane</keyword>
<evidence type="ECO:0000313" key="18">
    <source>
        <dbReference type="EMBL" id="WTP48569.1"/>
    </source>
</evidence>
<dbReference type="Proteomes" id="UP001432166">
    <property type="component" value="Chromosome"/>
</dbReference>
<evidence type="ECO:0000256" key="9">
    <source>
        <dbReference type="ARBA" id="ARBA00022777"/>
    </source>
</evidence>
<dbReference type="InterPro" id="IPR003661">
    <property type="entry name" value="HisK_dim/P_dom"/>
</dbReference>
<comment type="catalytic activity">
    <reaction evidence="1">
        <text>ATP + protein L-histidine = ADP + protein N-phospho-L-histidine.</text>
        <dbReference type="EC" id="2.7.13.3"/>
    </reaction>
</comment>
<keyword evidence="8" id="KW-0547">Nucleotide-binding</keyword>
<evidence type="ECO:0000256" key="15">
    <source>
        <dbReference type="SAM" id="MobiDB-lite"/>
    </source>
</evidence>
<dbReference type="GO" id="GO:0005524">
    <property type="term" value="F:ATP binding"/>
    <property type="evidence" value="ECO:0007669"/>
    <property type="project" value="UniProtKB-KW"/>
</dbReference>
<reference evidence="18" key="1">
    <citation type="submission" date="2022-10" db="EMBL/GenBank/DDBJ databases">
        <title>The complete genomes of actinobacterial strains from the NBC collection.</title>
        <authorList>
            <person name="Joergensen T.S."/>
            <person name="Alvarez Arevalo M."/>
            <person name="Sterndorff E.B."/>
            <person name="Faurdal D."/>
            <person name="Vuksanovic O."/>
            <person name="Mourched A.-S."/>
            <person name="Charusanti P."/>
            <person name="Shaw S."/>
            <person name="Blin K."/>
            <person name="Weber T."/>
        </authorList>
    </citation>
    <scope>NUCLEOTIDE SEQUENCE</scope>
    <source>
        <strain evidence="18">NBC_00189</strain>
    </source>
</reference>
<organism evidence="18 19">
    <name type="scientific">Streptomyces tauricus</name>
    <dbReference type="NCBI Taxonomy" id="68274"/>
    <lineage>
        <taxon>Bacteria</taxon>
        <taxon>Bacillati</taxon>
        <taxon>Actinomycetota</taxon>
        <taxon>Actinomycetes</taxon>
        <taxon>Kitasatosporales</taxon>
        <taxon>Streptomycetaceae</taxon>
        <taxon>Streptomyces</taxon>
        <taxon>Streptomyces aurantiacus group</taxon>
    </lineage>
</organism>
<feature type="compositionally biased region" description="Low complexity" evidence="15">
    <location>
        <begin position="238"/>
        <end position="264"/>
    </location>
</feature>
<evidence type="ECO:0000256" key="8">
    <source>
        <dbReference type="ARBA" id="ARBA00022741"/>
    </source>
</evidence>
<evidence type="ECO:0000259" key="16">
    <source>
        <dbReference type="PROSITE" id="PS50109"/>
    </source>
</evidence>
<feature type="compositionally biased region" description="Basic and acidic residues" evidence="15">
    <location>
        <begin position="217"/>
        <end position="237"/>
    </location>
</feature>
<evidence type="ECO:0000256" key="13">
    <source>
        <dbReference type="ARBA" id="ARBA00023136"/>
    </source>
</evidence>
<keyword evidence="12" id="KW-0902">Two-component regulatory system</keyword>
<evidence type="ECO:0000256" key="1">
    <source>
        <dbReference type="ARBA" id="ARBA00000085"/>
    </source>
</evidence>
<evidence type="ECO:0000256" key="3">
    <source>
        <dbReference type="ARBA" id="ARBA00004236"/>
    </source>
</evidence>
<dbReference type="InterPro" id="IPR003594">
    <property type="entry name" value="HATPase_dom"/>
</dbReference>
<dbReference type="EC" id="2.7.13.3" evidence="4"/>
<dbReference type="CDD" id="cd00130">
    <property type="entry name" value="PAS"/>
    <property type="match status" value="1"/>
</dbReference>
<sequence>MADDGRQELYAAMTLAAPDGIVAVDADGRVGACNPAAAALLERPADELIGSVFGFPLDDGESTEVTLMLPSGRNKVVEMTVALVRFHGRRLYVATLRDGTRRQQADQVLQAALEHQSVVVAVAAHQLHNPLAALAALVHVLRDPAPGLADERRAEVVERIAERTARLQALVRKLLTAARIDGAAQQGTPEPVRVRVRDFLLAQFTGGGSGSGAEPEPESRAEPEPESRAESESRAEPEPGAAPDPESGSEASSRSEPGSGSGSRPKPEPRPEPGADPEPGSEADPEPGAGSGTGAGSRLEPEPEPEPEPGAEVGAGSGAWLGNRALGDGLMIAVPGHLVARVDPVGFAEIFGNYLENALAYGRDPVEITAREAGGRIEVRVADHGSGVPESFVPHLFERYRRDPATAAATEGTGLGLWIARNLARANGGDAWYEPGRPNGAVFCVSLPKG</sequence>
<feature type="domain" description="Histidine kinase" evidence="16">
    <location>
        <begin position="343"/>
        <end position="450"/>
    </location>
</feature>
<evidence type="ECO:0000256" key="7">
    <source>
        <dbReference type="ARBA" id="ARBA00022692"/>
    </source>
</evidence>
<dbReference type="SUPFAM" id="SSF47384">
    <property type="entry name" value="Homodimeric domain of signal transducing histidine kinase"/>
    <property type="match status" value="1"/>
</dbReference>
<dbReference type="InterPro" id="IPR000014">
    <property type="entry name" value="PAS"/>
</dbReference>
<name>A0ABZ1JBW9_9ACTN</name>
<comment type="subcellular location">
    <subcellularLocation>
        <location evidence="3">Cell membrane</location>
    </subcellularLocation>
    <subcellularLocation>
        <location evidence="2">Membrane</location>
        <topology evidence="2">Multi-pass membrane protein</topology>
    </subcellularLocation>
</comment>
<dbReference type="SMART" id="SM00387">
    <property type="entry name" value="HATPase_c"/>
    <property type="match status" value="1"/>
</dbReference>
<keyword evidence="19" id="KW-1185">Reference proteome</keyword>
<evidence type="ECO:0000256" key="4">
    <source>
        <dbReference type="ARBA" id="ARBA00012438"/>
    </source>
</evidence>
<evidence type="ECO:0000256" key="6">
    <source>
        <dbReference type="ARBA" id="ARBA00022679"/>
    </source>
</evidence>